<dbReference type="CDD" id="cd06223">
    <property type="entry name" value="PRTases_typeI"/>
    <property type="match status" value="1"/>
</dbReference>
<reference evidence="3 4" key="1">
    <citation type="submission" date="2020-05" db="EMBL/GenBank/DDBJ databases">
        <title>Distinct polysaccharide utilization as determinants for interspecies competition between intestinal Prevotella spp.</title>
        <authorList>
            <person name="Galvez E.J.C."/>
            <person name="Iljazovic A."/>
            <person name="Strowig T."/>
        </authorList>
    </citation>
    <scope>NUCLEOTIDE SEQUENCE [LARGE SCALE GENOMIC DNA]</scope>
    <source>
        <strain evidence="3 4">PCHR</strain>
    </source>
</reference>
<dbReference type="Proteomes" id="UP000820977">
    <property type="component" value="Unassembled WGS sequence"/>
</dbReference>
<dbReference type="InterPro" id="IPR029057">
    <property type="entry name" value="PRTase-like"/>
</dbReference>
<dbReference type="SUPFAM" id="SSF53271">
    <property type="entry name" value="PRTase-like"/>
    <property type="match status" value="1"/>
</dbReference>
<keyword evidence="4" id="KW-1185">Reference proteome</keyword>
<evidence type="ECO:0000313" key="4">
    <source>
        <dbReference type="Proteomes" id="UP000820977"/>
    </source>
</evidence>
<proteinExistence type="inferred from homology"/>
<evidence type="ECO:0000256" key="1">
    <source>
        <dbReference type="ARBA" id="ARBA00008007"/>
    </source>
</evidence>
<organism evidence="3 4">
    <name type="scientific">Xylanibacter caecicola</name>
    <dbReference type="NCBI Taxonomy" id="2736294"/>
    <lineage>
        <taxon>Bacteria</taxon>
        <taxon>Pseudomonadati</taxon>
        <taxon>Bacteroidota</taxon>
        <taxon>Bacteroidia</taxon>
        <taxon>Bacteroidales</taxon>
        <taxon>Prevotellaceae</taxon>
        <taxon>Xylanibacter</taxon>
    </lineage>
</organism>
<dbReference type="PANTHER" id="PTHR47505:SF1">
    <property type="entry name" value="DNA UTILIZATION PROTEIN YHGH"/>
    <property type="match status" value="1"/>
</dbReference>
<dbReference type="Gene3D" id="3.40.50.2020">
    <property type="match status" value="1"/>
</dbReference>
<sequence>MLHRLLDFISPRACVICGCRLGITEEVICTTCNMHLPRTRYDEDFYENDMARLFWGQMPVERAFAMIYYEPHSPVSRMVYSLKYLGHPEVGEFMGRMMSAELLGTTFFDGIDMIVPVPLSKKRQRKRGYNQSEEIARGISSLTGIPVANKVVKREKFVESQTQKHRWQRLENVDGVFRRCNNASVDGKHILLVDDVVTTGSTIISCANEISRGGNVRFSVLSFGYAKG</sequence>
<evidence type="ECO:0000259" key="2">
    <source>
        <dbReference type="Pfam" id="PF00156"/>
    </source>
</evidence>
<dbReference type="Pfam" id="PF00156">
    <property type="entry name" value="Pribosyltran"/>
    <property type="match status" value="1"/>
</dbReference>
<dbReference type="InterPro" id="IPR051910">
    <property type="entry name" value="ComF/GntX_DNA_util-trans"/>
</dbReference>
<protein>
    <submittedName>
        <fullName evidence="3">ComF family protein</fullName>
    </submittedName>
</protein>
<dbReference type="InterPro" id="IPR000836">
    <property type="entry name" value="PRTase_dom"/>
</dbReference>
<evidence type="ECO:0000313" key="3">
    <source>
        <dbReference type="EMBL" id="NPE26286.1"/>
    </source>
</evidence>
<dbReference type="EMBL" id="JABKKJ010000042">
    <property type="protein sequence ID" value="NPE26286.1"/>
    <property type="molecule type" value="Genomic_DNA"/>
</dbReference>
<comment type="similarity">
    <text evidence="1">Belongs to the ComF/GntX family.</text>
</comment>
<comment type="caution">
    <text evidence="3">The sequence shown here is derived from an EMBL/GenBank/DDBJ whole genome shotgun (WGS) entry which is preliminary data.</text>
</comment>
<gene>
    <name evidence="3" type="ORF">HPS54_12350</name>
</gene>
<dbReference type="PANTHER" id="PTHR47505">
    <property type="entry name" value="DNA UTILIZATION PROTEIN YHGH"/>
    <property type="match status" value="1"/>
</dbReference>
<name>A0ABX2B4U9_9BACT</name>
<feature type="domain" description="Phosphoribosyltransferase" evidence="2">
    <location>
        <begin position="136"/>
        <end position="207"/>
    </location>
</feature>
<accession>A0ABX2B4U9</accession>